<dbReference type="GO" id="GO:0016887">
    <property type="term" value="F:ATP hydrolysis activity"/>
    <property type="evidence" value="ECO:0007669"/>
    <property type="project" value="TreeGrafter"/>
</dbReference>
<dbReference type="Gene3D" id="3.30.450.90">
    <property type="match status" value="1"/>
</dbReference>
<comment type="similarity">
    <text evidence="1">Belongs to the GSP E family.</text>
</comment>
<dbReference type="Proteomes" id="UP001431776">
    <property type="component" value="Unassembled WGS sequence"/>
</dbReference>
<dbReference type="CDD" id="cd01129">
    <property type="entry name" value="PulE-GspE-like"/>
    <property type="match status" value="1"/>
</dbReference>
<dbReference type="Gene3D" id="3.40.50.300">
    <property type="entry name" value="P-loop containing nucleotide triphosphate hydrolases"/>
    <property type="match status" value="1"/>
</dbReference>
<dbReference type="InterPro" id="IPR027417">
    <property type="entry name" value="P-loop_NTPase"/>
</dbReference>
<dbReference type="EMBL" id="JASCXX010000044">
    <property type="protein sequence ID" value="MDI6451647.1"/>
    <property type="molecule type" value="Genomic_DNA"/>
</dbReference>
<dbReference type="Pfam" id="PF00437">
    <property type="entry name" value="T2SSE"/>
    <property type="match status" value="1"/>
</dbReference>
<dbReference type="AlphaFoldDB" id="A0AAW6U522"/>
<keyword evidence="2" id="KW-0547">Nucleotide-binding</keyword>
<dbReference type="SUPFAM" id="SSF52540">
    <property type="entry name" value="P-loop containing nucleoside triphosphate hydrolases"/>
    <property type="match status" value="1"/>
</dbReference>
<name>A0AAW6U522_9BACT</name>
<protein>
    <submittedName>
        <fullName evidence="5">ATPase, T2SS/T4P/T4SS family</fullName>
    </submittedName>
</protein>
<dbReference type="GO" id="GO:0005524">
    <property type="term" value="F:ATP binding"/>
    <property type="evidence" value="ECO:0007669"/>
    <property type="project" value="UniProtKB-KW"/>
</dbReference>
<evidence type="ECO:0000313" key="6">
    <source>
        <dbReference type="Proteomes" id="UP001431776"/>
    </source>
</evidence>
<dbReference type="InterPro" id="IPR001482">
    <property type="entry name" value="T2SS/T4SS_dom"/>
</dbReference>
<dbReference type="GO" id="GO:0005886">
    <property type="term" value="C:plasma membrane"/>
    <property type="evidence" value="ECO:0007669"/>
    <property type="project" value="TreeGrafter"/>
</dbReference>
<evidence type="ECO:0000256" key="3">
    <source>
        <dbReference type="ARBA" id="ARBA00022840"/>
    </source>
</evidence>
<dbReference type="PANTHER" id="PTHR30258:SF2">
    <property type="entry name" value="COMG OPERON PROTEIN 1"/>
    <property type="match status" value="1"/>
</dbReference>
<keyword evidence="6" id="KW-1185">Reference proteome</keyword>
<evidence type="ECO:0000313" key="5">
    <source>
        <dbReference type="EMBL" id="MDI6451647.1"/>
    </source>
</evidence>
<gene>
    <name evidence="5" type="ORF">QJ522_21475</name>
</gene>
<proteinExistence type="inferred from homology"/>
<comment type="caution">
    <text evidence="5">The sequence shown here is derived from an EMBL/GenBank/DDBJ whole genome shotgun (WGS) entry which is preliminary data.</text>
</comment>
<organism evidence="5 6">
    <name type="scientific">Anaerobaca lacustris</name>
    <dbReference type="NCBI Taxonomy" id="3044600"/>
    <lineage>
        <taxon>Bacteria</taxon>
        <taxon>Pseudomonadati</taxon>
        <taxon>Planctomycetota</taxon>
        <taxon>Phycisphaerae</taxon>
        <taxon>Sedimentisphaerales</taxon>
        <taxon>Anaerobacaceae</taxon>
        <taxon>Anaerobaca</taxon>
    </lineage>
</organism>
<evidence type="ECO:0000256" key="1">
    <source>
        <dbReference type="ARBA" id="ARBA00006611"/>
    </source>
</evidence>
<dbReference type="PROSITE" id="PS00662">
    <property type="entry name" value="T2SP_E"/>
    <property type="match status" value="1"/>
</dbReference>
<accession>A0AAW6U522</accession>
<sequence length="423" mass="46286">MAQACEPVSVTDRSKTNTTSYPDLLHTLVWNAIMDNATDVHLHCVDDGLRIIHRVDGVITPKAVLPAREGRRLLNQLRSAAGLSVVRTFAPLEGQLAWRDEDATWEIRVTLTPVRERESVHLRLLNVPRDNWDLSGLGFCTADRERIASTIRSLSGLVLVTGPTGSGKTTTMYGLASLMDLRTTTTYSIEDPVEFRLPYAQQIEVDEQHGLTMHEGLRTILRMDPDLILIGEIRDKDSAIVAARAALSGRLVLGTVHARDAAGAVDALHYLGVPYHIIGSSLRMVIAQNLLRQICGECAQPRELDETETDTFARFGVSAPKELLHPGSCAECGWYGYKGRTGIFEVAPIDDELGAMISSGTQQNKLSESLRAKGVRSMAQDGLAKVAAGITAMEELFRINAYSRCDEPVRAVHNTQPVEAPVG</sequence>
<evidence type="ECO:0000259" key="4">
    <source>
        <dbReference type="PROSITE" id="PS00662"/>
    </source>
</evidence>
<keyword evidence="3" id="KW-0067">ATP-binding</keyword>
<feature type="domain" description="Bacterial type II secretion system protein E" evidence="4">
    <location>
        <begin position="221"/>
        <end position="235"/>
    </location>
</feature>
<dbReference type="RefSeq" id="WP_349247056.1">
    <property type="nucleotide sequence ID" value="NZ_JASCXX010000044.1"/>
</dbReference>
<dbReference type="PANTHER" id="PTHR30258">
    <property type="entry name" value="TYPE II SECRETION SYSTEM PROTEIN GSPE-RELATED"/>
    <property type="match status" value="1"/>
</dbReference>
<evidence type="ECO:0000256" key="2">
    <source>
        <dbReference type="ARBA" id="ARBA00022741"/>
    </source>
</evidence>
<reference evidence="5" key="1">
    <citation type="submission" date="2023-05" db="EMBL/GenBank/DDBJ databases">
        <title>Anaerotaeda fermentans gen. nov., sp. nov., a novel anaerobic planctomycete of the new family within the order Sedimentisphaerales isolated from Taman Peninsula, Russia.</title>
        <authorList>
            <person name="Khomyakova M.A."/>
            <person name="Merkel A.Y."/>
            <person name="Slobodkin A.I."/>
        </authorList>
    </citation>
    <scope>NUCLEOTIDE SEQUENCE</scope>
    <source>
        <strain evidence="5">M17dextr</strain>
    </source>
</reference>